<accession>A0A0Q0CSZ4</accession>
<dbReference type="AlphaFoldDB" id="A0A0Q0CSZ4"/>
<dbReference type="Proteomes" id="UP000050266">
    <property type="component" value="Unassembled WGS sequence"/>
</dbReference>
<organism evidence="1 2">
    <name type="scientific">Pseudomonas amygdali pv. ulmi</name>
    <dbReference type="NCBI Taxonomy" id="251720"/>
    <lineage>
        <taxon>Bacteria</taxon>
        <taxon>Pseudomonadati</taxon>
        <taxon>Pseudomonadota</taxon>
        <taxon>Gammaproteobacteria</taxon>
        <taxon>Pseudomonadales</taxon>
        <taxon>Pseudomonadaceae</taxon>
        <taxon>Pseudomonas</taxon>
        <taxon>Pseudomonas amygdali</taxon>
    </lineage>
</organism>
<sequence>MYSIQCCEKSLREILYAYTYKAKEDPMASVAHKLVATMSPAQILAARLQTIIRSQSAQGDQYAVIYKKPDEDQRHWDQIIAAIDDTEGVHVNIQSDGAARISWYLPETLRRPERGRRSSKTDH</sequence>
<reference evidence="1 2" key="1">
    <citation type="submission" date="2015-09" db="EMBL/GenBank/DDBJ databases">
        <title>Genome announcement of multiple Pseudomonas syringae strains.</title>
        <authorList>
            <person name="Thakur S."/>
            <person name="Wang P.W."/>
            <person name="Gong Y."/>
            <person name="Weir B.S."/>
            <person name="Guttman D.S."/>
        </authorList>
    </citation>
    <scope>NUCLEOTIDE SEQUENCE [LARGE SCALE GENOMIC DNA]</scope>
    <source>
        <strain evidence="1 2">ICMP3962</strain>
    </source>
</reference>
<gene>
    <name evidence="1" type="ORF">ALO41_03777</name>
</gene>
<comment type="caution">
    <text evidence="1">The sequence shown here is derived from an EMBL/GenBank/DDBJ whole genome shotgun (WGS) entry which is preliminary data.</text>
</comment>
<name>A0A0Q0CSZ4_PSEA0</name>
<evidence type="ECO:0000313" key="2">
    <source>
        <dbReference type="Proteomes" id="UP000050266"/>
    </source>
</evidence>
<proteinExistence type="predicted"/>
<dbReference type="Pfam" id="PF07867">
    <property type="entry name" value="DUF1654"/>
    <property type="match status" value="1"/>
</dbReference>
<dbReference type="EMBL" id="LJRQ01000069">
    <property type="protein sequence ID" value="KPZ16590.1"/>
    <property type="molecule type" value="Genomic_DNA"/>
</dbReference>
<protein>
    <submittedName>
        <fullName evidence="1">Uncharacterized protein</fullName>
    </submittedName>
</protein>
<evidence type="ECO:0000313" key="1">
    <source>
        <dbReference type="EMBL" id="KPZ16590.1"/>
    </source>
</evidence>
<dbReference type="OrthoDB" id="9882904at2"/>
<dbReference type="PATRIC" id="fig|251720.4.peg.5267"/>
<dbReference type="InterPro" id="IPR012449">
    <property type="entry name" value="Phage_F116_Orf28"/>
</dbReference>